<organism evidence="1 2">
    <name type="scientific">Stachybotrys elegans</name>
    <dbReference type="NCBI Taxonomy" id="80388"/>
    <lineage>
        <taxon>Eukaryota</taxon>
        <taxon>Fungi</taxon>
        <taxon>Dikarya</taxon>
        <taxon>Ascomycota</taxon>
        <taxon>Pezizomycotina</taxon>
        <taxon>Sordariomycetes</taxon>
        <taxon>Hypocreomycetidae</taxon>
        <taxon>Hypocreales</taxon>
        <taxon>Stachybotryaceae</taxon>
        <taxon>Stachybotrys</taxon>
    </lineage>
</organism>
<evidence type="ECO:0008006" key="3">
    <source>
        <dbReference type="Google" id="ProtNLM"/>
    </source>
</evidence>
<evidence type="ECO:0000313" key="1">
    <source>
        <dbReference type="EMBL" id="KAH7327770.1"/>
    </source>
</evidence>
<dbReference type="OrthoDB" id="4093325at2759"/>
<name>A0A8K0SX74_9HYPO</name>
<protein>
    <recommendedName>
        <fullName evidence="3">Cell wall protein PhiA</fullName>
    </recommendedName>
</protein>
<dbReference type="Proteomes" id="UP000813444">
    <property type="component" value="Unassembled WGS sequence"/>
</dbReference>
<sequence>MDTRLARIYKQAQDLYSPSHQFHQFHHPLGSLVTMKISTLVIMAGSALAAAKQSTFGIMSLRSASPIHFGQVSAAQSNLFIHLPDQHAVCKGPEQSAATFYIKDGELFLYTPSGKPAQKMFVDRSGMGQGKLGYVTGNAGLPRYAETKGWKITDQYLSFNGAGLIACPSIDDAWNIWVDVGIANPGYSEGCLGFSARTVPISKPVKCTYT</sequence>
<keyword evidence="2" id="KW-1185">Reference proteome</keyword>
<dbReference type="AlphaFoldDB" id="A0A8K0SX74"/>
<accession>A0A8K0SX74</accession>
<comment type="caution">
    <text evidence="1">The sequence shown here is derived from an EMBL/GenBank/DDBJ whole genome shotgun (WGS) entry which is preliminary data.</text>
</comment>
<evidence type="ECO:0000313" key="2">
    <source>
        <dbReference type="Proteomes" id="UP000813444"/>
    </source>
</evidence>
<dbReference type="EMBL" id="JAGPNK010000001">
    <property type="protein sequence ID" value="KAH7327770.1"/>
    <property type="molecule type" value="Genomic_DNA"/>
</dbReference>
<gene>
    <name evidence="1" type="ORF">B0I35DRAFT_415700</name>
</gene>
<reference evidence="1" key="1">
    <citation type="journal article" date="2021" name="Nat. Commun.">
        <title>Genetic determinants of endophytism in the Arabidopsis root mycobiome.</title>
        <authorList>
            <person name="Mesny F."/>
            <person name="Miyauchi S."/>
            <person name="Thiergart T."/>
            <person name="Pickel B."/>
            <person name="Atanasova L."/>
            <person name="Karlsson M."/>
            <person name="Huettel B."/>
            <person name="Barry K.W."/>
            <person name="Haridas S."/>
            <person name="Chen C."/>
            <person name="Bauer D."/>
            <person name="Andreopoulos W."/>
            <person name="Pangilinan J."/>
            <person name="LaButti K."/>
            <person name="Riley R."/>
            <person name="Lipzen A."/>
            <person name="Clum A."/>
            <person name="Drula E."/>
            <person name="Henrissat B."/>
            <person name="Kohler A."/>
            <person name="Grigoriev I.V."/>
            <person name="Martin F.M."/>
            <person name="Hacquard S."/>
        </authorList>
    </citation>
    <scope>NUCLEOTIDE SEQUENCE</scope>
    <source>
        <strain evidence="1">MPI-CAGE-CH-0235</strain>
    </source>
</reference>
<proteinExistence type="predicted"/>